<keyword evidence="4" id="KW-1185">Reference proteome</keyword>
<feature type="compositionally biased region" description="Low complexity" evidence="2">
    <location>
        <begin position="1280"/>
        <end position="1289"/>
    </location>
</feature>
<feature type="compositionally biased region" description="Basic and acidic residues" evidence="2">
    <location>
        <begin position="1076"/>
        <end position="1093"/>
    </location>
</feature>
<comment type="caution">
    <text evidence="3">The sequence shown here is derived from an EMBL/GenBank/DDBJ whole genome shotgun (WGS) entry which is preliminary data.</text>
</comment>
<evidence type="ECO:0000256" key="1">
    <source>
        <dbReference type="SAM" id="Coils"/>
    </source>
</evidence>
<gene>
    <name evidence="3" type="ORF">VNO80_20937</name>
</gene>
<dbReference type="Gene3D" id="1.10.287.110">
    <property type="entry name" value="DnaJ domain"/>
    <property type="match status" value="1"/>
</dbReference>
<feature type="compositionally biased region" description="Acidic residues" evidence="2">
    <location>
        <begin position="123"/>
        <end position="136"/>
    </location>
</feature>
<sequence>MESLAHSRQPNKFPVTVSKKITGAAGGPGFPAETLYDHVYGGATRFAGGHSLSPRFEDYGEIFASFHAPRASAIPVLDLPSLDDGEVFFDFRNVACEYSEIFRGFEGLDFLLSYEDLFRDGVSEEDDGGDAEEEEAWTPVETDSFSGDLDHFGINEGMSNGDHLRSSDGITDFNVLYHKLNGTGNEDLSKGKSHTSQLRAAPEFTHVFDETTHFHRTDPSLQVVDDVDLDMEFNASQARRNHLREMVSHPVNFTSGEQVFGSDLYLHNGCCRNGSHSCETFITVSHISLRTLPSQVPPPSRPPPVLDAKQEYTNDFHSNKEGVDFEETLGDTSPPFLDVEVDTNSSAAAIKEVMHRPEAKLRSAKELKERKKEFSESNVESSYDAKVNEAKTAVNITKFDNLNDEGVQRIGKKKISSTDGRQKTRKAAPETLELLEGERLLNMFDETHIKESRSSQESDRRTGIGMWKEATEFFELVGTEESGKVITPTNHSDTKKLVHDTRVHEYGKKEKEAFNDKAEYKKVKEVEGSQQEECKEKYKAGNGAHEQRKNIKKSKLSKEECRQREHVKNEEMAEIFELEKSEKERMVRLHGKTDKKVPKADQSESLKNMFETQRKEHKQVEIEKSKEVDREMLSEVQWSTKHMESEKKRKEDEQLQLSMKRHEQSQRMKEHGKIQREASALGGVKSEQRVKDSVKLEKFERSNEAINLASHKENMTCKIEHEIILEATQIQNKKKLKETCENEEIGKSRKGSFTMGENDEFLKHALEQVKNEKGLKQDFELEMNEEKSRVTFELGENEPCERDQGKEKLSEICDGYRKGNRVKDVGDSIWLQNVLKQAPELQMNIGNETQGKKEIDCPSDLACDCEGTVDISRADSHSQKCEKMLKDADKDGKDKGLDKALEQTQGNREGIHLNFAKETYEERKTESDDNLLAAHSCSIHEENICIQELRQDPIADQEIGKSVTDCKVGEKKLEEVWLENLKDTGKKGAFEMFRGEVEHSGKVTCTGTNVNVNEHSFNSEQACTEETKTAPQMSSSQANLCGDYGRNTVTDEPATVQEAVNIQKPSQRAHVLNSTKSRDKSLDEISASKEKDVERIRRERELEKDRLRKIEEEMERERERQKDRMAVDTAVLEAERERERGKDRMAVDKATLEARDRTYAEARERAERAAFERATAEARQRILAEARERLEKACAEARDKTYADKAASEARLKAQRTAVERATAEARERAMEKVKVERAAFESKERLGRSVSDKFSVSSRNGGRQGSSSSDILDPFCQNSSSSTHSRYPYSSVYGASSFTERSEREGESAQRCRARLERYRRTAERAAKALEEKNMRDLVAQKEQAERNRLAETLDIEVRRWSSGKEGNLRALLSTLQYVGFSYSRITHVTPFSSYSELLFTQHCKEILGPDSGWQPIPLTDVITSAAVKKAYRKATLCVHPDKLQQRGAKLLMYQVRMHIIYTIAYENMQIREHANNAHVLGEVGSLEQIQLRRAIAHPVMFFKVSLTREQFPSQVMWDPGDECLVLLSFQRSIQQLDLLLRLNQLISKA</sequence>
<reference evidence="3 4" key="1">
    <citation type="submission" date="2024-01" db="EMBL/GenBank/DDBJ databases">
        <title>The genomes of 5 underutilized Papilionoideae crops provide insights into root nodulation and disease resistanc.</title>
        <authorList>
            <person name="Jiang F."/>
        </authorList>
    </citation>
    <scope>NUCLEOTIDE SEQUENCE [LARGE SCALE GENOMIC DNA]</scope>
    <source>
        <strain evidence="3">JINMINGXINNONG_FW02</strain>
        <tissue evidence="3">Leaves</tissue>
    </source>
</reference>
<dbReference type="InterPro" id="IPR036869">
    <property type="entry name" value="J_dom_sf"/>
</dbReference>
<dbReference type="Proteomes" id="UP001374584">
    <property type="component" value="Unassembled WGS sequence"/>
</dbReference>
<feature type="compositionally biased region" description="Basic and acidic residues" evidence="2">
    <location>
        <begin position="556"/>
        <end position="565"/>
    </location>
</feature>
<dbReference type="GO" id="GO:0072318">
    <property type="term" value="P:clathrin coat disassembly"/>
    <property type="evidence" value="ECO:0007669"/>
    <property type="project" value="TreeGrafter"/>
</dbReference>
<dbReference type="EMBL" id="JAYMYR010000008">
    <property type="protein sequence ID" value="KAK7346418.1"/>
    <property type="molecule type" value="Genomic_DNA"/>
</dbReference>
<dbReference type="GO" id="GO:0005737">
    <property type="term" value="C:cytoplasm"/>
    <property type="evidence" value="ECO:0007669"/>
    <property type="project" value="TreeGrafter"/>
</dbReference>
<accession>A0AAN9M710</accession>
<protein>
    <recommendedName>
        <fullName evidence="5">J domain-containing protein</fullName>
    </recommendedName>
</protein>
<feature type="compositionally biased region" description="Basic and acidic residues" evidence="2">
    <location>
        <begin position="612"/>
        <end position="633"/>
    </location>
</feature>
<evidence type="ECO:0000313" key="3">
    <source>
        <dbReference type="EMBL" id="KAK7346418.1"/>
    </source>
</evidence>
<dbReference type="GO" id="GO:0031982">
    <property type="term" value="C:vesicle"/>
    <property type="evidence" value="ECO:0007669"/>
    <property type="project" value="TreeGrafter"/>
</dbReference>
<keyword evidence="1" id="KW-0175">Coiled coil</keyword>
<feature type="compositionally biased region" description="Basic and acidic residues" evidence="2">
    <location>
        <begin position="537"/>
        <end position="549"/>
    </location>
</feature>
<feature type="compositionally biased region" description="Low complexity" evidence="2">
    <location>
        <begin position="1256"/>
        <end position="1270"/>
    </location>
</feature>
<dbReference type="GO" id="GO:0072583">
    <property type="term" value="P:clathrin-dependent endocytosis"/>
    <property type="evidence" value="ECO:0007669"/>
    <property type="project" value="TreeGrafter"/>
</dbReference>
<organism evidence="3 4">
    <name type="scientific">Phaseolus coccineus</name>
    <name type="common">Scarlet runner bean</name>
    <name type="synonym">Phaseolus multiflorus</name>
    <dbReference type="NCBI Taxonomy" id="3886"/>
    <lineage>
        <taxon>Eukaryota</taxon>
        <taxon>Viridiplantae</taxon>
        <taxon>Streptophyta</taxon>
        <taxon>Embryophyta</taxon>
        <taxon>Tracheophyta</taxon>
        <taxon>Spermatophyta</taxon>
        <taxon>Magnoliopsida</taxon>
        <taxon>eudicotyledons</taxon>
        <taxon>Gunneridae</taxon>
        <taxon>Pentapetalae</taxon>
        <taxon>rosids</taxon>
        <taxon>fabids</taxon>
        <taxon>Fabales</taxon>
        <taxon>Fabaceae</taxon>
        <taxon>Papilionoideae</taxon>
        <taxon>50 kb inversion clade</taxon>
        <taxon>NPAAA clade</taxon>
        <taxon>indigoferoid/millettioid clade</taxon>
        <taxon>Phaseoleae</taxon>
        <taxon>Phaseolus</taxon>
    </lineage>
</organism>
<evidence type="ECO:0000313" key="4">
    <source>
        <dbReference type="Proteomes" id="UP001374584"/>
    </source>
</evidence>
<feature type="coiled-coil region" evidence="1">
    <location>
        <begin position="1310"/>
        <end position="1349"/>
    </location>
</feature>
<evidence type="ECO:0008006" key="5">
    <source>
        <dbReference type="Google" id="ProtNLM"/>
    </source>
</evidence>
<feature type="region of interest" description="Disordered" evidence="2">
    <location>
        <begin position="537"/>
        <end position="565"/>
    </location>
</feature>
<name>A0AAN9M710_PHACN</name>
<dbReference type="SUPFAM" id="SSF46565">
    <property type="entry name" value="Chaperone J-domain"/>
    <property type="match status" value="1"/>
</dbReference>
<feature type="compositionally biased region" description="Basic and acidic residues" evidence="2">
    <location>
        <begin position="641"/>
        <end position="653"/>
    </location>
</feature>
<feature type="region of interest" description="Disordered" evidence="2">
    <location>
        <begin position="123"/>
        <end position="145"/>
    </location>
</feature>
<dbReference type="PANTHER" id="PTHR23172">
    <property type="entry name" value="AUXILIN/CYCLIN G-ASSOCIATED KINASE-RELATED"/>
    <property type="match status" value="1"/>
</dbReference>
<evidence type="ECO:0000256" key="2">
    <source>
        <dbReference type="SAM" id="MobiDB-lite"/>
    </source>
</evidence>
<feature type="region of interest" description="Disordered" evidence="2">
    <location>
        <begin position="1065"/>
        <end position="1093"/>
    </location>
</feature>
<dbReference type="GO" id="GO:0030276">
    <property type="term" value="F:clathrin binding"/>
    <property type="evidence" value="ECO:0007669"/>
    <property type="project" value="TreeGrafter"/>
</dbReference>
<proteinExistence type="predicted"/>
<feature type="region of interest" description="Disordered" evidence="2">
    <location>
        <begin position="588"/>
        <end position="686"/>
    </location>
</feature>
<feature type="coiled-coil region" evidence="1">
    <location>
        <begin position="1159"/>
        <end position="1225"/>
    </location>
</feature>
<dbReference type="PANTHER" id="PTHR23172:SF87">
    <property type="entry name" value="CHAPERONE DNAJ-DOMAIN SUPERFAMILY PROTEIN"/>
    <property type="match status" value="1"/>
</dbReference>
<feature type="compositionally biased region" description="Basic and acidic residues" evidence="2">
    <location>
        <begin position="660"/>
        <end position="676"/>
    </location>
</feature>
<feature type="region of interest" description="Disordered" evidence="2">
    <location>
        <begin position="1251"/>
        <end position="1289"/>
    </location>
</feature>
<feature type="coiled-coil region" evidence="1">
    <location>
        <begin position="1093"/>
        <end position="1124"/>
    </location>
</feature>
<feature type="compositionally biased region" description="Basic and acidic residues" evidence="2">
    <location>
        <begin position="588"/>
        <end position="604"/>
    </location>
</feature>